<dbReference type="InterPro" id="IPR001119">
    <property type="entry name" value="SLH_dom"/>
</dbReference>
<dbReference type="Pfam" id="PF17963">
    <property type="entry name" value="Big_9"/>
    <property type="match status" value="1"/>
</dbReference>
<name>A0A9D0YQI9_9FIRM</name>
<gene>
    <name evidence="4" type="ORF">IAD31_00635</name>
</gene>
<organism evidence="4 5">
    <name type="scientific">Candidatus Enterenecus faecium</name>
    <dbReference type="NCBI Taxonomy" id="2840780"/>
    <lineage>
        <taxon>Bacteria</taxon>
        <taxon>Bacillati</taxon>
        <taxon>Bacillota</taxon>
        <taxon>Clostridia</taxon>
        <taxon>Eubacteriales</taxon>
        <taxon>Candidatus Enterenecus</taxon>
    </lineage>
</organism>
<dbReference type="AlphaFoldDB" id="A0A9D0YQI9"/>
<keyword evidence="2" id="KW-0732">Signal</keyword>
<keyword evidence="1" id="KW-0677">Repeat</keyword>
<dbReference type="Proteomes" id="UP000886879">
    <property type="component" value="Unassembled WGS sequence"/>
</dbReference>
<evidence type="ECO:0000313" key="5">
    <source>
        <dbReference type="Proteomes" id="UP000886879"/>
    </source>
</evidence>
<accession>A0A9D0YQI9</accession>
<dbReference type="EMBL" id="DVFO01000004">
    <property type="protein sequence ID" value="HIQ60098.1"/>
    <property type="molecule type" value="Genomic_DNA"/>
</dbReference>
<feature type="signal peptide" evidence="2">
    <location>
        <begin position="1"/>
        <end position="22"/>
    </location>
</feature>
<evidence type="ECO:0000313" key="4">
    <source>
        <dbReference type="EMBL" id="HIQ60098.1"/>
    </source>
</evidence>
<comment type="caution">
    <text evidence="4">The sequence shown here is derived from an EMBL/GenBank/DDBJ whole genome shotgun (WGS) entry which is preliminary data.</text>
</comment>
<evidence type="ECO:0000259" key="3">
    <source>
        <dbReference type="PROSITE" id="PS51272"/>
    </source>
</evidence>
<feature type="chain" id="PRO_5038693014" description="SLH domain-containing protein" evidence="2">
    <location>
        <begin position="23"/>
        <end position="319"/>
    </location>
</feature>
<dbReference type="PROSITE" id="PS51272">
    <property type="entry name" value="SLH"/>
    <property type="match status" value="1"/>
</dbReference>
<evidence type="ECO:0000256" key="1">
    <source>
        <dbReference type="ARBA" id="ARBA00022737"/>
    </source>
</evidence>
<proteinExistence type="predicted"/>
<evidence type="ECO:0000256" key="2">
    <source>
        <dbReference type="SAM" id="SignalP"/>
    </source>
</evidence>
<protein>
    <recommendedName>
        <fullName evidence="3">SLH domain-containing protein</fullName>
    </recommendedName>
</protein>
<reference evidence="4" key="2">
    <citation type="journal article" date="2021" name="PeerJ">
        <title>Extensive microbial diversity within the chicken gut microbiome revealed by metagenomics and culture.</title>
        <authorList>
            <person name="Gilroy R."/>
            <person name="Ravi A."/>
            <person name="Getino M."/>
            <person name="Pursley I."/>
            <person name="Horton D.L."/>
            <person name="Alikhan N.F."/>
            <person name="Baker D."/>
            <person name="Gharbi K."/>
            <person name="Hall N."/>
            <person name="Watson M."/>
            <person name="Adriaenssens E.M."/>
            <person name="Foster-Nyarko E."/>
            <person name="Jarju S."/>
            <person name="Secka A."/>
            <person name="Antonio M."/>
            <person name="Oren A."/>
            <person name="Chaudhuri R.R."/>
            <person name="La Ragione R."/>
            <person name="Hildebrand F."/>
            <person name="Pallen M.J."/>
        </authorList>
    </citation>
    <scope>NUCLEOTIDE SEQUENCE</scope>
    <source>
        <strain evidence="4">ChiGjej2B2-12916</strain>
    </source>
</reference>
<feature type="domain" description="SLH" evidence="3">
    <location>
        <begin position="194"/>
        <end position="261"/>
    </location>
</feature>
<reference evidence="4" key="1">
    <citation type="submission" date="2020-10" db="EMBL/GenBank/DDBJ databases">
        <authorList>
            <person name="Gilroy R."/>
        </authorList>
    </citation>
    <scope>NUCLEOTIDE SEQUENCE</scope>
    <source>
        <strain evidence="4">ChiGjej2B2-12916</strain>
    </source>
</reference>
<dbReference type="Gene3D" id="2.60.40.2810">
    <property type="match status" value="1"/>
</dbReference>
<sequence length="319" mass="34060">MKYRLSLFCLLLAGALTMPVSAAVVTTVSTSGDNTPPVAKNLTLTTYQDIAITSTFSAVDPEGDLITYQVVDSPARGQVTLDEKDTSTFWYTPYENKKGSDVFSYVAIDSMGNVSEPATVEISITVPTCGVTYADLDGSPYHYAALRLAEEGIYVGRQMAGVAYFDPDQSLTREEFLVLAMDVTQTQPLDGVSTTGFYDDGDISAWAKGYVSAAVMQGTSLGQQNEAGQVVFSPSDSITQLEAAVMLEELLCTTDIPIHTTSVSQEIPAWASQSVANLEALDVVAPGATLSDTLTRGEAAQMLSAALDVVDSRETSWFQ</sequence>